<dbReference type="KEGG" id="xbv:XBW1_3783"/>
<protein>
    <recommendedName>
        <fullName evidence="1">Transglycosylase SLT domain-containing protein</fullName>
    </recommendedName>
</protein>
<dbReference type="Proteomes" id="UP000032930">
    <property type="component" value="Chromosome"/>
</dbReference>
<name>A0A0B6XFJ0_XENBV</name>
<dbReference type="SUPFAM" id="SSF53955">
    <property type="entry name" value="Lysozyme-like"/>
    <property type="match status" value="1"/>
</dbReference>
<dbReference type="RefSeq" id="WP_046337403.1">
    <property type="nucleotide sequence ID" value="NZ_CAWMEF010000001.1"/>
</dbReference>
<organism evidence="2 3">
    <name type="scientific">Xenorhabdus bovienii</name>
    <name type="common">Xenorhabdus nematophila subsp. bovienii</name>
    <dbReference type="NCBI Taxonomy" id="40576"/>
    <lineage>
        <taxon>Bacteria</taxon>
        <taxon>Pseudomonadati</taxon>
        <taxon>Pseudomonadota</taxon>
        <taxon>Gammaproteobacteria</taxon>
        <taxon>Enterobacterales</taxon>
        <taxon>Morganellaceae</taxon>
        <taxon>Xenorhabdus</taxon>
    </lineage>
</organism>
<proteinExistence type="predicted"/>
<evidence type="ECO:0000313" key="2">
    <source>
        <dbReference type="EMBL" id="CDM91139.1"/>
    </source>
</evidence>
<feature type="domain" description="Transglycosylase SLT" evidence="1">
    <location>
        <begin position="33"/>
        <end position="154"/>
    </location>
</feature>
<dbReference type="EMBL" id="FO818637">
    <property type="protein sequence ID" value="CDM91139.1"/>
    <property type="molecule type" value="Genomic_DNA"/>
</dbReference>
<dbReference type="InterPro" id="IPR008258">
    <property type="entry name" value="Transglycosylase_SLT_dom_1"/>
</dbReference>
<dbReference type="Pfam" id="PF01464">
    <property type="entry name" value="SLT"/>
    <property type="match status" value="1"/>
</dbReference>
<evidence type="ECO:0000259" key="1">
    <source>
        <dbReference type="Pfam" id="PF01464"/>
    </source>
</evidence>
<evidence type="ECO:0000313" key="3">
    <source>
        <dbReference type="Proteomes" id="UP000032930"/>
    </source>
</evidence>
<reference evidence="2 3" key="1">
    <citation type="submission" date="2014-02" db="EMBL/GenBank/DDBJ databases">
        <authorList>
            <person name="Genoscope - CEA"/>
        </authorList>
    </citation>
    <scope>NUCLEOTIDE SEQUENCE [LARGE SCALE GENOMIC DNA]</scope>
    <source>
        <strain evidence="2 3">CS03</strain>
    </source>
</reference>
<dbReference type="Gene3D" id="1.10.530.10">
    <property type="match status" value="1"/>
</dbReference>
<dbReference type="AlphaFoldDB" id="A0A0B6XFJ0"/>
<sequence>MKHLSIGFLFSGLLFVSLNCVSSQQVPQGYHQVAQAENVPAEALYSVALAESSYKLPQGVRPWPWTINVAGKGYRYRTRLEAWQSLQSFMETHSTKRIDVGIAQVNLGWNGHNFNSTWEAFDPYINLHVAARILRSCYDSNPGSWVIAAGCYHHPKGGLPASKYKSIVKQKLSTLTLALATERSEAPVKAEGIWIEPEVK</sequence>
<gene>
    <name evidence="2" type="ORF">XBW1_3783</name>
</gene>
<accession>A0A0B6XFJ0</accession>
<dbReference type="InterPro" id="IPR023346">
    <property type="entry name" value="Lysozyme-like_dom_sf"/>
</dbReference>